<dbReference type="Gene3D" id="1.25.40.10">
    <property type="entry name" value="Tetratricopeptide repeat domain"/>
    <property type="match status" value="2"/>
</dbReference>
<proteinExistence type="inferred from homology"/>
<organism evidence="4 5">
    <name type="scientific">Coccomyxa viridis</name>
    <dbReference type="NCBI Taxonomy" id="1274662"/>
    <lineage>
        <taxon>Eukaryota</taxon>
        <taxon>Viridiplantae</taxon>
        <taxon>Chlorophyta</taxon>
        <taxon>core chlorophytes</taxon>
        <taxon>Trebouxiophyceae</taxon>
        <taxon>Trebouxiophyceae incertae sedis</taxon>
        <taxon>Coccomyxaceae</taxon>
        <taxon>Coccomyxa</taxon>
    </lineage>
</organism>
<dbReference type="SMART" id="SM00671">
    <property type="entry name" value="SEL1"/>
    <property type="match status" value="7"/>
</dbReference>
<feature type="signal peptide" evidence="3">
    <location>
        <begin position="1"/>
        <end position="29"/>
    </location>
</feature>
<reference evidence="4 5" key="1">
    <citation type="submission" date="2024-06" db="EMBL/GenBank/DDBJ databases">
        <authorList>
            <person name="Kraege A."/>
            <person name="Thomma B."/>
        </authorList>
    </citation>
    <scope>NUCLEOTIDE SEQUENCE [LARGE SCALE GENOMIC DNA]</scope>
</reference>
<evidence type="ECO:0000313" key="4">
    <source>
        <dbReference type="EMBL" id="CAL5229959.1"/>
    </source>
</evidence>
<evidence type="ECO:0000256" key="2">
    <source>
        <dbReference type="SAM" id="Phobius"/>
    </source>
</evidence>
<dbReference type="InterPro" id="IPR050767">
    <property type="entry name" value="Sel1_AlgK"/>
</dbReference>
<dbReference type="PANTHER" id="PTHR11102">
    <property type="entry name" value="SEL-1-LIKE PROTEIN"/>
    <property type="match status" value="1"/>
</dbReference>
<feature type="transmembrane region" description="Helical" evidence="2">
    <location>
        <begin position="615"/>
        <end position="635"/>
    </location>
</feature>
<comment type="caution">
    <text evidence="4">The sequence shown here is derived from an EMBL/GenBank/DDBJ whole genome shotgun (WGS) entry which is preliminary data.</text>
</comment>
<protein>
    <submittedName>
        <fullName evidence="4">G13388 protein</fullName>
    </submittedName>
</protein>
<accession>A0ABP1GHB6</accession>
<dbReference type="InterPro" id="IPR011990">
    <property type="entry name" value="TPR-like_helical_dom_sf"/>
</dbReference>
<dbReference type="PANTHER" id="PTHR11102:SF147">
    <property type="entry name" value="SEL1L ADAPTOR SUBUNIT OF ERAD E3 UBIQUITIN LIGASE"/>
    <property type="match status" value="1"/>
</dbReference>
<comment type="similarity">
    <text evidence="1">Belongs to the sel-1 family.</text>
</comment>
<keyword evidence="2" id="KW-0812">Transmembrane</keyword>
<keyword evidence="5" id="KW-1185">Reference proteome</keyword>
<evidence type="ECO:0000313" key="5">
    <source>
        <dbReference type="Proteomes" id="UP001497392"/>
    </source>
</evidence>
<feature type="chain" id="PRO_5045627252" evidence="3">
    <location>
        <begin position="30"/>
        <end position="648"/>
    </location>
</feature>
<dbReference type="InterPro" id="IPR006597">
    <property type="entry name" value="Sel1-like"/>
</dbReference>
<keyword evidence="2" id="KW-1133">Transmembrane helix</keyword>
<dbReference type="EMBL" id="CAXHTA020000021">
    <property type="protein sequence ID" value="CAL5229959.1"/>
    <property type="molecule type" value="Genomic_DNA"/>
</dbReference>
<dbReference type="SUPFAM" id="SSF81901">
    <property type="entry name" value="HCP-like"/>
    <property type="match status" value="2"/>
</dbReference>
<dbReference type="Proteomes" id="UP001497392">
    <property type="component" value="Unassembled WGS sequence"/>
</dbReference>
<evidence type="ECO:0000256" key="1">
    <source>
        <dbReference type="ARBA" id="ARBA00038101"/>
    </source>
</evidence>
<evidence type="ECO:0000256" key="3">
    <source>
        <dbReference type="SAM" id="SignalP"/>
    </source>
</evidence>
<dbReference type="Pfam" id="PF08238">
    <property type="entry name" value="Sel1"/>
    <property type="match status" value="7"/>
</dbReference>
<keyword evidence="2" id="KW-0472">Membrane</keyword>
<keyword evidence="3" id="KW-0732">Signal</keyword>
<name>A0ABP1GHB6_9CHLO</name>
<sequence>MTDIFQSRIHWRSLVILVLFLKSFACSGAGDSPLERAKAISSSVQASASAARDTYFEASRDAEDVLADLKFDQLIDRILESDEEREIARGVQQLKQVFQDLDEWLHPSSDGKAWFTGHEEVLLVEQQESWLDGNSTDFATGLLNSGACATLLAGLAASGIAQQYGIPHDDALAVHALQLAQETGDHSADVAMADRLIEGRGMPQDCPAGMRLALRHAEDIIHREEQSGQAGTPPMEPPLLRLRWRDAGYAQTSAQYEEAAAGDMPGTDAGAAVQELQAMVEEGAPYGFLALGHHLVHGQHVQANLDDARVMFQAAADLGEPGGLVGLGYLEMRGDPPDVAVARRVYEAAAAMGNAEAHFNLGAIYGGTFAGVPPDTVNLTLSEEHFMKAYHAGHYKSPLMLAHIHMSGLGVEANCSKAAGFVRVVLQERSGWSEDVADAVAALDEGKPWKALVMQASVAEEGSPIGMLNVAFMLQHGLGYGAPDRHALAYDLLLRAARLERYYGDGLVDAAAIMYDGDRLGIPGGKNLSRALELYEQAAGRNDTEGTTGLAWMHEHGEGMRSGHANTTLALQLYWQAVEGAPEASYAVAPFLLFFWLRLRLLAANIPGLKPQHSIVADMLNVMTLTMSLLFVIWLRRSRVWLGLGRRR</sequence>
<gene>
    <name evidence="4" type="primary">g13388</name>
    <name evidence="4" type="ORF">VP750_LOCUS11865</name>
</gene>